<dbReference type="GO" id="GO:0003682">
    <property type="term" value="F:chromatin binding"/>
    <property type="evidence" value="ECO:0007669"/>
    <property type="project" value="TreeGrafter"/>
</dbReference>
<evidence type="ECO:0000256" key="1">
    <source>
        <dbReference type="SAM" id="MobiDB-lite"/>
    </source>
</evidence>
<dbReference type="GO" id="GO:0003688">
    <property type="term" value="F:DNA replication origin binding"/>
    <property type="evidence" value="ECO:0007669"/>
    <property type="project" value="TreeGrafter"/>
</dbReference>
<protein>
    <recommendedName>
        <fullName evidence="2">DNA polymerase alpha catalytic subunit N-terminal domain-containing protein</fullName>
    </recommendedName>
</protein>
<dbReference type="GO" id="GO:0003887">
    <property type="term" value="F:DNA-directed DNA polymerase activity"/>
    <property type="evidence" value="ECO:0007669"/>
    <property type="project" value="TreeGrafter"/>
</dbReference>
<dbReference type="GO" id="GO:1902975">
    <property type="term" value="P:mitotic DNA replication initiation"/>
    <property type="evidence" value="ECO:0007669"/>
    <property type="project" value="TreeGrafter"/>
</dbReference>
<dbReference type="GO" id="GO:0006273">
    <property type="term" value="P:lagging strand elongation"/>
    <property type="evidence" value="ECO:0007669"/>
    <property type="project" value="TreeGrafter"/>
</dbReference>
<dbReference type="Gene3D" id="3.30.70.2820">
    <property type="match status" value="1"/>
</dbReference>
<dbReference type="InterPro" id="IPR024647">
    <property type="entry name" value="DNA_pol_a_cat_su_N"/>
</dbReference>
<evidence type="ECO:0000259" key="2">
    <source>
        <dbReference type="Pfam" id="PF12254"/>
    </source>
</evidence>
<evidence type="ECO:0000313" key="3">
    <source>
        <dbReference type="EMBL" id="JAT25820.1"/>
    </source>
</evidence>
<gene>
    <name evidence="3" type="ORF">g.1258</name>
</gene>
<dbReference type="SUPFAM" id="SSF53098">
    <property type="entry name" value="Ribonuclease H-like"/>
    <property type="match status" value="1"/>
</dbReference>
<dbReference type="PANTHER" id="PTHR45861">
    <property type="entry name" value="DNA POLYMERASE ALPHA CATALYTIC SUBUNIT"/>
    <property type="match status" value="1"/>
</dbReference>
<dbReference type="PANTHER" id="PTHR45861:SF1">
    <property type="entry name" value="DNA POLYMERASE ALPHA CATALYTIC SUBUNIT"/>
    <property type="match status" value="1"/>
</dbReference>
<feature type="compositionally biased region" description="Basic and acidic residues" evidence="1">
    <location>
        <begin position="89"/>
        <end position="113"/>
    </location>
</feature>
<feature type="region of interest" description="Disordered" evidence="1">
    <location>
        <begin position="209"/>
        <end position="229"/>
    </location>
</feature>
<dbReference type="EMBL" id="GEBQ01014157">
    <property type="protein sequence ID" value="JAT25820.1"/>
    <property type="molecule type" value="Transcribed_RNA"/>
</dbReference>
<name>A0A1B6LQ33_9HEMI</name>
<organism evidence="3">
    <name type="scientific">Graphocephala atropunctata</name>
    <dbReference type="NCBI Taxonomy" id="36148"/>
    <lineage>
        <taxon>Eukaryota</taxon>
        <taxon>Metazoa</taxon>
        <taxon>Ecdysozoa</taxon>
        <taxon>Arthropoda</taxon>
        <taxon>Hexapoda</taxon>
        <taxon>Insecta</taxon>
        <taxon>Pterygota</taxon>
        <taxon>Neoptera</taxon>
        <taxon>Paraneoptera</taxon>
        <taxon>Hemiptera</taxon>
        <taxon>Auchenorrhyncha</taxon>
        <taxon>Membracoidea</taxon>
        <taxon>Cicadellidae</taxon>
        <taxon>Cicadellinae</taxon>
        <taxon>Cicadellini</taxon>
        <taxon>Graphocephala</taxon>
    </lineage>
</organism>
<feature type="region of interest" description="Disordered" evidence="1">
    <location>
        <begin position="1"/>
        <end position="24"/>
    </location>
</feature>
<dbReference type="Pfam" id="PF12254">
    <property type="entry name" value="DNA_pol_alpha_N"/>
    <property type="match status" value="1"/>
</dbReference>
<reference evidence="3" key="1">
    <citation type="submission" date="2015-11" db="EMBL/GenBank/DDBJ databases">
        <title>De novo transcriptome assembly of four potential Pierce s Disease insect vectors from Arizona vineyards.</title>
        <authorList>
            <person name="Tassone E.E."/>
        </authorList>
    </citation>
    <scope>NUCLEOTIDE SEQUENCE</scope>
</reference>
<feature type="compositionally biased region" description="Polar residues" evidence="1">
    <location>
        <begin position="215"/>
        <end position="224"/>
    </location>
</feature>
<feature type="domain" description="DNA polymerase alpha catalytic subunit N-terminal" evidence="2">
    <location>
        <begin position="23"/>
        <end position="82"/>
    </location>
</feature>
<dbReference type="AlphaFoldDB" id="A0A1B6LQ33"/>
<sequence length="492" mass="55830">MDDNNISGGRSRRQKVDKASKFEKLKQLKGNKHKYEVQEVENVYEEVDEETYAEKVLERQEDDWIVDDDGAGYVEDGREIFDDDLNDDTMSRGKKTEGQGRKRGRPKVEKPEVSRPAGGNIRSMFANMPNKRRKESAVKLDDDDILGDLIQEIDSIPSRNGTKGTPLSVKKEVSSRDYLRSFSTVAPRPKPVRISLPKPVLTPKPVTLIRKIEPGSQSNGSSEVPQIEDDFSQDVIPASEPMETDNHVELKKEPEDIKPVIEDFDSNDGFSEMSFHQVDKVIEEFESQVCEPQVKVKIEPAEEVKDSKAEMEEKLLSGALWEEIESAAGGEESAVSVNVDLSQLPLTTNEKGEKVFRFFYWDAYEDVFKQPGVVYLFGKVFVASADTYISCCVVMRDIERTVFLLPREEFVEQKSGKSTGQPVTLNDVYEEFNSKIAVKYKINPFRSRPVQKNYAFEIDNVPKSCEYVEVKYSPSMAQLPKDLRGETIAQVF</sequence>
<feature type="non-terminal residue" evidence="3">
    <location>
        <position position="492"/>
    </location>
</feature>
<feature type="region of interest" description="Disordered" evidence="1">
    <location>
        <begin position="66"/>
        <end position="139"/>
    </location>
</feature>
<dbReference type="GO" id="GO:0006272">
    <property type="term" value="P:leading strand elongation"/>
    <property type="evidence" value="ECO:0007669"/>
    <property type="project" value="TreeGrafter"/>
</dbReference>
<proteinExistence type="predicted"/>
<feature type="region of interest" description="Disordered" evidence="1">
    <location>
        <begin position="154"/>
        <end position="173"/>
    </location>
</feature>
<feature type="compositionally biased region" description="Basic and acidic residues" evidence="1">
    <location>
        <begin position="14"/>
        <end position="24"/>
    </location>
</feature>
<dbReference type="InterPro" id="IPR012337">
    <property type="entry name" value="RNaseH-like_sf"/>
</dbReference>
<dbReference type="GO" id="GO:0003697">
    <property type="term" value="F:single-stranded DNA binding"/>
    <property type="evidence" value="ECO:0007669"/>
    <property type="project" value="TreeGrafter"/>
</dbReference>
<dbReference type="GO" id="GO:0005658">
    <property type="term" value="C:alpha DNA polymerase:primase complex"/>
    <property type="evidence" value="ECO:0007669"/>
    <property type="project" value="TreeGrafter"/>
</dbReference>
<accession>A0A1B6LQ33</accession>